<dbReference type="CDD" id="cd00009">
    <property type="entry name" value="AAA"/>
    <property type="match status" value="1"/>
</dbReference>
<dbReference type="InterPro" id="IPR046388">
    <property type="entry name" value="T4_Clamp_Loader_L"/>
</dbReference>
<dbReference type="Gene3D" id="1.10.8.60">
    <property type="match status" value="1"/>
</dbReference>
<dbReference type="GO" id="GO:0005524">
    <property type="term" value="F:ATP binding"/>
    <property type="evidence" value="ECO:0007669"/>
    <property type="project" value="UniProtKB-KW"/>
</dbReference>
<dbReference type="InterPro" id="IPR003959">
    <property type="entry name" value="ATPase_AAA_core"/>
</dbReference>
<dbReference type="GO" id="GO:0006281">
    <property type="term" value="P:DNA repair"/>
    <property type="evidence" value="ECO:0007669"/>
    <property type="project" value="TreeGrafter"/>
</dbReference>
<evidence type="ECO:0000256" key="2">
    <source>
        <dbReference type="ARBA" id="ARBA00022741"/>
    </source>
</evidence>
<proteinExistence type="inferred from homology"/>
<dbReference type="PANTHER" id="PTHR11669">
    <property type="entry name" value="REPLICATION FACTOR C / DNA POLYMERASE III GAMMA-TAU SUBUNIT"/>
    <property type="match status" value="1"/>
</dbReference>
<dbReference type="Gene3D" id="1.20.272.10">
    <property type="match status" value="1"/>
</dbReference>
<dbReference type="Pfam" id="PF21328">
    <property type="entry name" value="Gp44_lid"/>
    <property type="match status" value="1"/>
</dbReference>
<dbReference type="InterPro" id="IPR003593">
    <property type="entry name" value="AAA+_ATPase"/>
</dbReference>
<keyword evidence="1" id="KW-0235">DNA replication</keyword>
<organism evidence="5">
    <name type="scientific">marine metagenome</name>
    <dbReference type="NCBI Taxonomy" id="408172"/>
    <lineage>
        <taxon>unclassified sequences</taxon>
        <taxon>metagenomes</taxon>
        <taxon>ecological metagenomes</taxon>
    </lineage>
</organism>
<dbReference type="GO" id="GO:0005663">
    <property type="term" value="C:DNA replication factor C complex"/>
    <property type="evidence" value="ECO:0007669"/>
    <property type="project" value="TreeGrafter"/>
</dbReference>
<dbReference type="InterPro" id="IPR050238">
    <property type="entry name" value="DNA_Rep/Repair_Clamp_Loader"/>
</dbReference>
<dbReference type="Pfam" id="PF00004">
    <property type="entry name" value="AAA"/>
    <property type="match status" value="1"/>
</dbReference>
<dbReference type="InterPro" id="IPR027417">
    <property type="entry name" value="P-loop_NTPase"/>
</dbReference>
<reference evidence="5" key="1">
    <citation type="submission" date="2018-05" db="EMBL/GenBank/DDBJ databases">
        <authorList>
            <person name="Lanie J.A."/>
            <person name="Ng W.-L."/>
            <person name="Kazmierczak K.M."/>
            <person name="Andrzejewski T.M."/>
            <person name="Davidsen T.M."/>
            <person name="Wayne K.J."/>
            <person name="Tettelin H."/>
            <person name="Glass J.I."/>
            <person name="Rusch D."/>
            <person name="Podicherti R."/>
            <person name="Tsui H.-C.T."/>
            <person name="Winkler M.E."/>
        </authorList>
    </citation>
    <scope>NUCLEOTIDE SEQUENCE</scope>
</reference>
<dbReference type="GO" id="GO:0003689">
    <property type="term" value="F:DNA clamp loader activity"/>
    <property type="evidence" value="ECO:0007669"/>
    <property type="project" value="InterPro"/>
</dbReference>
<name>A0A381YBW6_9ZZZZ</name>
<dbReference type="SMART" id="SM00382">
    <property type="entry name" value="AAA"/>
    <property type="match status" value="1"/>
</dbReference>
<dbReference type="PANTHER" id="PTHR11669:SF20">
    <property type="entry name" value="REPLICATION FACTOR C SUBUNIT 4"/>
    <property type="match status" value="1"/>
</dbReference>
<protein>
    <recommendedName>
        <fullName evidence="4">AAA+ ATPase domain-containing protein</fullName>
    </recommendedName>
</protein>
<evidence type="ECO:0000256" key="3">
    <source>
        <dbReference type="ARBA" id="ARBA00022840"/>
    </source>
</evidence>
<dbReference type="AlphaFoldDB" id="A0A381YBW6"/>
<dbReference type="HAMAP" id="MF_04162">
    <property type="entry name" value="T4_Clamp_Loader_L"/>
    <property type="match status" value="1"/>
</dbReference>
<evidence type="ECO:0000256" key="1">
    <source>
        <dbReference type="ARBA" id="ARBA00022705"/>
    </source>
</evidence>
<sequence>MAENLWVEKYRPRKIEDCILTNELKETFKQFINQKELPNLLLSGTAGTGKTTVARALCEELGVDYIIINGSDEGRQIDTLRHKIKNFASTVSLTETASHKVVILDEADYMNPESVQPALRNFIETFYKNCRFIFTCNYKNKILEALQSRCTVIDFAITGDKVKVATQFMNRLCSILTEEKIEFDKKVLSELIQKYFPDFRRTINELQRYSVRGKIDSGILFSLTEADTKKLVEILKEKRFNDMRKWVIQNLDKEPSSLFSNVYEILYKHLQPQSIPQAVLVIAGYQYKAAFVADQEINMVACLTEVMANCKFK</sequence>
<accession>A0A381YBW6</accession>
<evidence type="ECO:0000259" key="4">
    <source>
        <dbReference type="SMART" id="SM00382"/>
    </source>
</evidence>
<feature type="domain" description="AAA+ ATPase" evidence="4">
    <location>
        <begin position="36"/>
        <end position="160"/>
    </location>
</feature>
<keyword evidence="3" id="KW-0067">ATP-binding</keyword>
<dbReference type="EMBL" id="UINC01017777">
    <property type="protein sequence ID" value="SVA74091.1"/>
    <property type="molecule type" value="Genomic_DNA"/>
</dbReference>
<dbReference type="GO" id="GO:0006261">
    <property type="term" value="P:DNA-templated DNA replication"/>
    <property type="evidence" value="ECO:0007669"/>
    <property type="project" value="TreeGrafter"/>
</dbReference>
<evidence type="ECO:0000313" key="5">
    <source>
        <dbReference type="EMBL" id="SVA74091.1"/>
    </source>
</evidence>
<keyword evidence="2" id="KW-0547">Nucleotide-binding</keyword>
<dbReference type="InterPro" id="IPR048815">
    <property type="entry name" value="Gp44_lid"/>
</dbReference>
<dbReference type="Gene3D" id="3.40.50.300">
    <property type="entry name" value="P-loop containing nucleotide triphosphate hydrolases"/>
    <property type="match status" value="1"/>
</dbReference>
<gene>
    <name evidence="5" type="ORF">METZ01_LOCUS126945</name>
</gene>
<dbReference type="GO" id="GO:0016887">
    <property type="term" value="F:ATP hydrolysis activity"/>
    <property type="evidence" value="ECO:0007669"/>
    <property type="project" value="InterPro"/>
</dbReference>
<dbReference type="SUPFAM" id="SSF52540">
    <property type="entry name" value="P-loop containing nucleoside triphosphate hydrolases"/>
    <property type="match status" value="1"/>
</dbReference>